<gene>
    <name evidence="2" type="ORF">ABID43_000367</name>
</gene>
<dbReference type="Proteomes" id="UP001549145">
    <property type="component" value="Unassembled WGS sequence"/>
</dbReference>
<proteinExistence type="predicted"/>
<name>A0ABV2KZ47_9HYPH</name>
<dbReference type="RefSeq" id="WP_238275488.1">
    <property type="nucleotide sequence ID" value="NZ_BPQL01000007.1"/>
</dbReference>
<organism evidence="2 3">
    <name type="scientific">Methylobacterium goesingense</name>
    <dbReference type="NCBI Taxonomy" id="243690"/>
    <lineage>
        <taxon>Bacteria</taxon>
        <taxon>Pseudomonadati</taxon>
        <taxon>Pseudomonadota</taxon>
        <taxon>Alphaproteobacteria</taxon>
        <taxon>Hyphomicrobiales</taxon>
        <taxon>Methylobacteriaceae</taxon>
        <taxon>Methylobacterium</taxon>
    </lineage>
</organism>
<feature type="region of interest" description="Disordered" evidence="1">
    <location>
        <begin position="1"/>
        <end position="52"/>
    </location>
</feature>
<keyword evidence="3" id="KW-1185">Reference proteome</keyword>
<feature type="compositionally biased region" description="Low complexity" evidence="1">
    <location>
        <begin position="29"/>
        <end position="38"/>
    </location>
</feature>
<protein>
    <submittedName>
        <fullName evidence="2">Uncharacterized protein</fullName>
    </submittedName>
</protein>
<sequence length="522" mass="57180">MGRKAAVTSEITAEERDDADVDGPSTDEPAVADAAAKPAKPKRASRKTTPSHETLTKLGIERLITLVLTEASHNPNFKKVVTAAVAALQGPDAVAALIDRRLTALERASGYIDWMKQRAFALDLDAMLTTVVGELAALAPDAALDRLIRFLGGAGDVLGRAEDSSGRIHGVYERAADAAAALIVDLDDAKATAMAVRLVTRLETDGYGLIEGLMHGLIPRLPEAALVPLDDALAQATPPAPASGTKERDWLTEAERSRLMRLRQSIADRTGDVDAFIALETGRAPEPPDHVQIAERLLAAGRAREALKWVRRPQKRGTTIVTREQLLTGRFDTSVPERVKIALEVRIHDALGDTEAAQDLRWRTFENSLDREMLRAYLAKLPDFEDDEALPRAFAVAEAHPDPYGALAFFTHWPDPVRAARIVARYRGTWDGWRYEVLAPAAEALEDREPLAATELYRILIDNILEHAYSGAYGHAARYLVTLDDLADAIAPGAISPDPNHYRDDLRRRHGRKAAFWSQVRA</sequence>
<dbReference type="InterPro" id="IPR049245">
    <property type="entry name" value="DUF6880"/>
</dbReference>
<accession>A0ABV2KZ47</accession>
<evidence type="ECO:0000313" key="2">
    <source>
        <dbReference type="EMBL" id="MET3690848.1"/>
    </source>
</evidence>
<dbReference type="Pfam" id="PF21810">
    <property type="entry name" value="DUF6880"/>
    <property type="match status" value="1"/>
</dbReference>
<reference evidence="2 3" key="1">
    <citation type="submission" date="2024-06" db="EMBL/GenBank/DDBJ databases">
        <title>Genomic Encyclopedia of Type Strains, Phase IV (KMG-IV): sequencing the most valuable type-strain genomes for metagenomic binning, comparative biology and taxonomic classification.</title>
        <authorList>
            <person name="Goeker M."/>
        </authorList>
    </citation>
    <scope>NUCLEOTIDE SEQUENCE [LARGE SCALE GENOMIC DNA]</scope>
    <source>
        <strain evidence="2 3">DSM 21331</strain>
    </source>
</reference>
<evidence type="ECO:0000256" key="1">
    <source>
        <dbReference type="SAM" id="MobiDB-lite"/>
    </source>
</evidence>
<dbReference type="EMBL" id="JBEPMM010000001">
    <property type="protein sequence ID" value="MET3690848.1"/>
    <property type="molecule type" value="Genomic_DNA"/>
</dbReference>
<evidence type="ECO:0000313" key="3">
    <source>
        <dbReference type="Proteomes" id="UP001549145"/>
    </source>
</evidence>
<comment type="caution">
    <text evidence="2">The sequence shown here is derived from an EMBL/GenBank/DDBJ whole genome shotgun (WGS) entry which is preliminary data.</text>
</comment>